<dbReference type="OrthoDB" id="10046527at2759"/>
<dbReference type="EMBL" id="CAJOBC010000544">
    <property type="protein sequence ID" value="CAF3599110.1"/>
    <property type="molecule type" value="Genomic_DNA"/>
</dbReference>
<dbReference type="Pfam" id="PF22927">
    <property type="entry name" value="INT1_R3"/>
    <property type="match status" value="1"/>
</dbReference>
<dbReference type="EMBL" id="CAJNOQ010000544">
    <property type="protein sequence ID" value="CAF0813236.1"/>
    <property type="molecule type" value="Genomic_DNA"/>
</dbReference>
<reference evidence="3" key="1">
    <citation type="submission" date="2021-02" db="EMBL/GenBank/DDBJ databases">
        <authorList>
            <person name="Nowell W R."/>
        </authorList>
    </citation>
    <scope>NUCLEOTIDE SEQUENCE</scope>
</reference>
<name>A0A813TS88_9BILA</name>
<accession>A0A813TS88</accession>
<dbReference type="Proteomes" id="UP000663829">
    <property type="component" value="Unassembled WGS sequence"/>
</dbReference>
<proteinExistence type="predicted"/>
<dbReference type="InterPro" id="IPR053965">
    <property type="entry name" value="INTS1_R4"/>
</dbReference>
<dbReference type="InterPro" id="IPR053964">
    <property type="entry name" value="INT1_R3"/>
</dbReference>
<dbReference type="PANTHER" id="PTHR21224:SF1">
    <property type="entry name" value="INTEGRATOR COMPLEX SUBUNIT 1"/>
    <property type="match status" value="1"/>
</dbReference>
<evidence type="ECO:0000313" key="4">
    <source>
        <dbReference type="EMBL" id="CAF3599110.1"/>
    </source>
</evidence>
<dbReference type="AlphaFoldDB" id="A0A813TS88"/>
<evidence type="ECO:0000313" key="3">
    <source>
        <dbReference type="EMBL" id="CAF0813236.1"/>
    </source>
</evidence>
<gene>
    <name evidence="3" type="ORF">GPM918_LOCUS4146</name>
    <name evidence="4" type="ORF">SRO942_LOCUS4146</name>
</gene>
<evidence type="ECO:0000259" key="1">
    <source>
        <dbReference type="Pfam" id="PF22927"/>
    </source>
</evidence>
<dbReference type="Proteomes" id="UP000681722">
    <property type="component" value="Unassembled WGS sequence"/>
</dbReference>
<dbReference type="InterPro" id="IPR038902">
    <property type="entry name" value="INTS1"/>
</dbReference>
<feature type="domain" description="Integrator complex subunit 1 R4" evidence="2">
    <location>
        <begin position="840"/>
        <end position="932"/>
    </location>
</feature>
<evidence type="ECO:0000313" key="5">
    <source>
        <dbReference type="Proteomes" id="UP000663829"/>
    </source>
</evidence>
<organism evidence="3 5">
    <name type="scientific">Didymodactylos carnosus</name>
    <dbReference type="NCBI Taxonomy" id="1234261"/>
    <lineage>
        <taxon>Eukaryota</taxon>
        <taxon>Metazoa</taxon>
        <taxon>Spiralia</taxon>
        <taxon>Gnathifera</taxon>
        <taxon>Rotifera</taxon>
        <taxon>Eurotatoria</taxon>
        <taxon>Bdelloidea</taxon>
        <taxon>Philodinida</taxon>
        <taxon>Philodinidae</taxon>
        <taxon>Didymodactylos</taxon>
    </lineage>
</organism>
<dbReference type="GO" id="GO:0034474">
    <property type="term" value="P:U2 snRNA 3'-end processing"/>
    <property type="evidence" value="ECO:0007669"/>
    <property type="project" value="InterPro"/>
</dbReference>
<protein>
    <submittedName>
        <fullName evidence="3">Uncharacterized protein</fullName>
    </submittedName>
</protein>
<keyword evidence="5" id="KW-1185">Reference proteome</keyword>
<feature type="non-terminal residue" evidence="3">
    <location>
        <position position="1"/>
    </location>
</feature>
<feature type="domain" description="Integrator complex subunit 1 R3" evidence="1">
    <location>
        <begin position="567"/>
        <end position="744"/>
    </location>
</feature>
<dbReference type="Pfam" id="PF22928">
    <property type="entry name" value="INTS1_R4"/>
    <property type="match status" value="1"/>
</dbReference>
<sequence length="1011" mass="118812">TTSIQQPFISSSSSSSSINHYLTIYNRRINDLCNHISIVEQEIPTISCNNLALINKIQPWKDKIECEDYLKRLFDKKLDRSKRQHLLTEIQWITNLNEQYHLQLIQAMINRCKSNDVKKFVNSLNEYTSCSLVLLAIVFKSTINNQQINDECLKLLIILKHYETQGKSIFGLRLRTIKRSDDQTNMITSLLNIKRNLIVTTTTTNTLTTNISQQQSDMLNILCDYYPVRDYRIEKNFKHYIQTTFSSNRQDDCKHILINLLCESEDKMSESTIGMLLDHLSTMENLSLNSSIMNQSFQQHSIHILRSLFSQRSRSSISQKLLLKQFLHSCNWTTIDDCIFDLLTLRSSSSSSTQIQTSNTSTNLNTIDLTNSYRLSPNSQTDSSTHHRLCPTQSLISSRCSLLEYRDSILILDMLQSYLKLSQLWVGRESKMLERCNDKPLIILKENHIYTLILYILDEAYRLNISKILNIRKQYIYRYELLCSLIKSKQKYLLKKCLNQILVDSQLQTWTKDILPSFYYTLYLYEPNLFDNGFYLIIQNLFDDIKQHSLLGENVTGQHQQCNECQYDLIIHNLLVRLNSFDLITTSTSSTTSFETNLLLRQITSTHPFIVIRHLNVITLYIQSRSATLKINEYKKRDSKYRHYFLSIFNLIERLQPYIFDQKYSQQLQIILDIYIKICISQLSSLSLSNISTTILSSNYLSDLIYLIDHLLNFILTYLTVTKDNHQLLRNYYSKFFEKLKDKIQQNNELLNILISNQNNSTMKNLAQLKILNDSLNQNDDIIDNQQTHQHRTTFDVRLCLVDRHIYDQQHQLISGKNLSINQQKYDDIQKFISKLNNLNSLDIEEILTILNDLKDTIDHYSSIDILEYFIECLTNLIQHQNKQIREYAYEFILKYLEKYPQRSQLFSTSYIKCLTYTDNINIFQTAIEYFKNLIIYYRKESNDFLYLILKYGLINKIDVTSNITQAIRLLNLYRYDQLSLNISEGSTSTPTQNPLLYQTTSAINTNIILE</sequence>
<evidence type="ECO:0000259" key="2">
    <source>
        <dbReference type="Pfam" id="PF22928"/>
    </source>
</evidence>
<dbReference type="GO" id="GO:0032039">
    <property type="term" value="C:integrator complex"/>
    <property type="evidence" value="ECO:0007669"/>
    <property type="project" value="InterPro"/>
</dbReference>
<dbReference type="PANTHER" id="PTHR21224">
    <property type="entry name" value="INTEGRATOR COMPLEX SUBUNIT 1"/>
    <property type="match status" value="1"/>
</dbReference>
<comment type="caution">
    <text evidence="3">The sequence shown here is derived from an EMBL/GenBank/DDBJ whole genome shotgun (WGS) entry which is preliminary data.</text>
</comment>